<proteinExistence type="inferred from homology"/>
<comment type="caution">
    <text evidence="3">The sequence shown here is derived from an EMBL/GenBank/DDBJ whole genome shotgun (WGS) entry which is preliminary data.</text>
</comment>
<evidence type="ECO:0000256" key="1">
    <source>
        <dbReference type="ARBA" id="ARBA00023002"/>
    </source>
</evidence>
<organism evidence="3 4">
    <name type="scientific">Streptomyces sedi</name>
    <dbReference type="NCBI Taxonomy" id="555059"/>
    <lineage>
        <taxon>Bacteria</taxon>
        <taxon>Bacillati</taxon>
        <taxon>Actinomycetota</taxon>
        <taxon>Actinomycetes</taxon>
        <taxon>Kitasatosporales</taxon>
        <taxon>Streptomycetaceae</taxon>
        <taxon>Streptomyces</taxon>
    </lineage>
</organism>
<accession>A0A5C4V490</accession>
<dbReference type="PANTHER" id="PTHR43747:SF5">
    <property type="entry name" value="FAD-BINDING DOMAIN-CONTAINING PROTEIN"/>
    <property type="match status" value="1"/>
</dbReference>
<dbReference type="PANTHER" id="PTHR43747">
    <property type="entry name" value="FAD-BINDING PROTEIN"/>
    <property type="match status" value="1"/>
</dbReference>
<keyword evidence="4" id="KW-1185">Reference proteome</keyword>
<dbReference type="Gene3D" id="3.50.50.60">
    <property type="entry name" value="FAD/NAD(P)-binding domain"/>
    <property type="match status" value="1"/>
</dbReference>
<dbReference type="RefSeq" id="WP_139644006.1">
    <property type="nucleotide sequence ID" value="NZ_BAAAZS010000058.1"/>
</dbReference>
<protein>
    <submittedName>
        <fullName evidence="3">Uncharacterized protein</fullName>
    </submittedName>
</protein>
<keyword evidence="1" id="KW-0560">Oxidoreductase</keyword>
<dbReference type="AlphaFoldDB" id="A0A5C4V490"/>
<dbReference type="InterPro" id="IPR036188">
    <property type="entry name" value="FAD/NAD-bd_sf"/>
</dbReference>
<gene>
    <name evidence="3" type="ORF">FH715_11350</name>
</gene>
<dbReference type="InterPro" id="IPR050816">
    <property type="entry name" value="Flavin-dep_Halogenase_NPB"/>
</dbReference>
<dbReference type="OrthoDB" id="3968737at2"/>
<dbReference type="Proteomes" id="UP000311713">
    <property type="component" value="Unassembled WGS sequence"/>
</dbReference>
<dbReference type="GO" id="GO:0016491">
    <property type="term" value="F:oxidoreductase activity"/>
    <property type="evidence" value="ECO:0007669"/>
    <property type="project" value="UniProtKB-KW"/>
</dbReference>
<dbReference type="SUPFAM" id="SSF51905">
    <property type="entry name" value="FAD/NAD(P)-binding domain"/>
    <property type="match status" value="1"/>
</dbReference>
<name>A0A5C4V490_9ACTN</name>
<reference evidence="3 4" key="1">
    <citation type="submission" date="2019-06" db="EMBL/GenBank/DDBJ databases">
        <title>Draft genome of Streptomyces sedi sp. JCM16909.</title>
        <authorList>
            <person name="Klykleung N."/>
            <person name="Tanasupawat S."/>
            <person name="Kudo T."/>
            <person name="Yuki M."/>
            <person name="Ohkuma M."/>
        </authorList>
    </citation>
    <scope>NUCLEOTIDE SEQUENCE [LARGE SCALE GENOMIC DNA]</scope>
    <source>
        <strain evidence="3 4">JCM 16909</strain>
    </source>
</reference>
<evidence type="ECO:0000313" key="3">
    <source>
        <dbReference type="EMBL" id="TNM30593.1"/>
    </source>
</evidence>
<evidence type="ECO:0000313" key="4">
    <source>
        <dbReference type="Proteomes" id="UP000311713"/>
    </source>
</evidence>
<sequence>MRSTIDPGADHQVAVIGTGVTGAMLGAVLARNGVRVLLLGPDEHPRHEPGELTLPCTSFLYELIAARYRVPEIAFLAFADKVREEISGAGGVHRTFGFAHHTEGRAHRRYESLQFNVPSEHGESHLYRPDVDAWLLALAVRHGAEVRQRVRVEKAIPEDGGVRLVTAAGEEITAACVVDTSGPGSAVAQALGGTVERAGGTTRVLSAHAVGVRPFDEVSPHLDGSPPWHEGTLHHVFDGGVLAVSHFGNAGKTLERTALTSVCLTLTGEGTPAGDGGWAEIRSHLERFPSLAAQFAEARPLVTWADEQPEWHATVTAGDRMLLLDRAALGGSPLLGRDLYVSAQLVHTAAADLLGAARDGDFGVGRFRYLQALQHGMAARQRRLTAAVHAAGGQFPLWNAMGRVWLLGTMLDALTLKRGLKLLNAGQIEQASAALRTRAPETGACHQTLTEYEELLDWTLAECELVRSGEATSRQASDRIFQRLRRERIAPPIYGFGEPDDLDYGLSLRRRLRTLRWVRKDAAPAVRRLVRSYGVRGGGGGGIEDD</sequence>
<dbReference type="EMBL" id="VDGT01000007">
    <property type="protein sequence ID" value="TNM30593.1"/>
    <property type="molecule type" value="Genomic_DNA"/>
</dbReference>
<comment type="similarity">
    <text evidence="2">Belongs to the flavin-dependent halogenase family. Bacterial tryptophan halogenase subfamily.</text>
</comment>
<evidence type="ECO:0000256" key="2">
    <source>
        <dbReference type="ARBA" id="ARBA00038396"/>
    </source>
</evidence>